<evidence type="ECO:0000256" key="2">
    <source>
        <dbReference type="ARBA" id="ARBA00022692"/>
    </source>
</evidence>
<feature type="compositionally biased region" description="Low complexity" evidence="5">
    <location>
        <begin position="774"/>
        <end position="790"/>
    </location>
</feature>
<feature type="compositionally biased region" description="Basic and acidic residues" evidence="5">
    <location>
        <begin position="1164"/>
        <end position="1191"/>
    </location>
</feature>
<dbReference type="Pfam" id="PF10256">
    <property type="entry name" value="Erf4"/>
    <property type="match status" value="1"/>
</dbReference>
<comment type="caution">
    <text evidence="9">The sequence shown here is derived from an EMBL/GenBank/DDBJ whole genome shotgun (WGS) entry which is preliminary data.</text>
</comment>
<feature type="region of interest" description="Disordered" evidence="5">
    <location>
        <begin position="20"/>
        <end position="58"/>
    </location>
</feature>
<dbReference type="InterPro" id="IPR025256">
    <property type="entry name" value="TM7S3/TM198-like_dom"/>
</dbReference>
<proteinExistence type="predicted"/>
<evidence type="ECO:0000256" key="6">
    <source>
        <dbReference type="SAM" id="Phobius"/>
    </source>
</evidence>
<feature type="compositionally biased region" description="Basic and acidic residues" evidence="5">
    <location>
        <begin position="626"/>
        <end position="638"/>
    </location>
</feature>
<keyword evidence="2 6" id="KW-0812">Transmembrane</keyword>
<dbReference type="GO" id="GO:0016020">
    <property type="term" value="C:membrane"/>
    <property type="evidence" value="ECO:0007669"/>
    <property type="project" value="UniProtKB-SubCell"/>
</dbReference>
<protein>
    <submittedName>
        <fullName evidence="9">Golgin subfamily A member 7/ERF4</fullName>
    </submittedName>
</protein>
<dbReference type="PANTHER" id="PTHR39469:SF1">
    <property type="entry name" value="DUF4203 DOMAIN-CONTAINING PROTEIN"/>
    <property type="match status" value="1"/>
</dbReference>
<feature type="transmembrane region" description="Helical" evidence="6">
    <location>
        <begin position="166"/>
        <end position="184"/>
    </location>
</feature>
<keyword evidence="3 6" id="KW-1133">Transmembrane helix</keyword>
<evidence type="ECO:0000256" key="5">
    <source>
        <dbReference type="SAM" id="MobiDB-lite"/>
    </source>
</evidence>
<keyword evidence="10" id="KW-1185">Reference proteome</keyword>
<feature type="compositionally biased region" description="Basic and acidic residues" evidence="5">
    <location>
        <begin position="346"/>
        <end position="358"/>
    </location>
</feature>
<feature type="compositionally biased region" description="Polar residues" evidence="5">
    <location>
        <begin position="980"/>
        <end position="994"/>
    </location>
</feature>
<evidence type="ECO:0000259" key="8">
    <source>
        <dbReference type="Pfam" id="PF13886"/>
    </source>
</evidence>
<feature type="region of interest" description="Disordered" evidence="5">
    <location>
        <begin position="278"/>
        <end position="441"/>
    </location>
</feature>
<evidence type="ECO:0000256" key="3">
    <source>
        <dbReference type="ARBA" id="ARBA00022989"/>
    </source>
</evidence>
<feature type="compositionally biased region" description="Polar residues" evidence="5">
    <location>
        <begin position="802"/>
        <end position="815"/>
    </location>
</feature>
<feature type="transmembrane region" description="Helical" evidence="6">
    <location>
        <begin position="249"/>
        <end position="267"/>
    </location>
</feature>
<dbReference type="InterPro" id="IPR019383">
    <property type="entry name" value="Golgin_A_7/ERF4"/>
</dbReference>
<feature type="region of interest" description="Disordered" evidence="5">
    <location>
        <begin position="1108"/>
        <end position="1149"/>
    </location>
</feature>
<dbReference type="Pfam" id="PF13886">
    <property type="entry name" value="TM7S3_TM198"/>
    <property type="match status" value="1"/>
</dbReference>
<feature type="compositionally biased region" description="Basic and acidic residues" evidence="5">
    <location>
        <begin position="278"/>
        <end position="310"/>
    </location>
</feature>
<dbReference type="Proteomes" id="UP001146351">
    <property type="component" value="Unassembled WGS sequence"/>
</dbReference>
<gene>
    <name evidence="9" type="ORF">N7492_000495</name>
</gene>
<evidence type="ECO:0000313" key="9">
    <source>
        <dbReference type="EMBL" id="KAJ5182879.1"/>
    </source>
</evidence>
<feature type="compositionally biased region" description="Basic and acidic residues" evidence="5">
    <location>
        <begin position="424"/>
        <end position="433"/>
    </location>
</feature>
<evidence type="ECO:0000259" key="7">
    <source>
        <dbReference type="Pfam" id="PF10256"/>
    </source>
</evidence>
<evidence type="ECO:0000256" key="4">
    <source>
        <dbReference type="ARBA" id="ARBA00023136"/>
    </source>
</evidence>
<feature type="transmembrane region" description="Helical" evidence="6">
    <location>
        <begin position="115"/>
        <end position="133"/>
    </location>
</feature>
<feature type="compositionally biased region" description="Polar residues" evidence="5">
    <location>
        <begin position="1193"/>
        <end position="1213"/>
    </location>
</feature>
<feature type="compositionally biased region" description="Polar residues" evidence="5">
    <location>
        <begin position="359"/>
        <end position="370"/>
    </location>
</feature>
<feature type="region of interest" description="Disordered" evidence="5">
    <location>
        <begin position="686"/>
        <end position="994"/>
    </location>
</feature>
<feature type="transmembrane region" description="Helical" evidence="6">
    <location>
        <begin position="81"/>
        <end position="103"/>
    </location>
</feature>
<feature type="transmembrane region" description="Helical" evidence="6">
    <location>
        <begin position="140"/>
        <end position="160"/>
    </location>
</feature>
<feature type="compositionally biased region" description="Basic and acidic residues" evidence="5">
    <location>
        <begin position="554"/>
        <end position="568"/>
    </location>
</feature>
<reference evidence="9" key="2">
    <citation type="journal article" date="2023" name="IMA Fungus">
        <title>Comparative genomic study of the Penicillium genus elucidates a diverse pangenome and 15 lateral gene transfer events.</title>
        <authorList>
            <person name="Petersen C."/>
            <person name="Sorensen T."/>
            <person name="Nielsen M.R."/>
            <person name="Sondergaard T.E."/>
            <person name="Sorensen J.L."/>
            <person name="Fitzpatrick D.A."/>
            <person name="Frisvad J.C."/>
            <person name="Nielsen K.L."/>
        </authorList>
    </citation>
    <scope>NUCLEOTIDE SEQUENCE</scope>
    <source>
        <strain evidence="9">IBT 21917</strain>
    </source>
</reference>
<feature type="compositionally biased region" description="Basic and acidic residues" evidence="5">
    <location>
        <begin position="526"/>
        <end position="536"/>
    </location>
</feature>
<evidence type="ECO:0000313" key="10">
    <source>
        <dbReference type="Proteomes" id="UP001146351"/>
    </source>
</evidence>
<sequence>MAAPAVEAGRRELDTIAALYQRDEPTTTDSTSSEQPTATTTDKQSTTATTTGNTSVSATSESTSVATSAVLALIGIRKPRVYIFLSTALLAALGVTVLIEYVMTPPVSNAVQGGYLAAVFFTGIVFGGLALVFKEITEGLCCLLGGFCIGMWFLTLKSGGLVTEQGSKIGFIVAFTLGFYCLSFSHHTRSYGSIVCTSFAGATALVLGIDCFSRAGLKEFWLYIWGLNDDMFPLNTDTYPITRNIRVEIAITIIVAIFGVIAQMRLWKMIKERRAKEESARLEEQRRKDEADVEAGRQLEEKNLKERSEWEQMYGNGADAKEPSMTETAVAEDSRRGSEGYGSTMRENENSFEMKEITSAEQSIPVSDSGRTLDAVDEVESESVLEEHHPSRQEPQQDSQDQYVQETSRSSTPVSRKRSMPEIVVREDNDSEHGAVVGSEAGTLYSKRFSGTSLVNRLSWRSGYSKRNSQSQEALVADDATSSVAGIVDDLQSASSHYPSVTSDHRRQEEDVISSTTKTGLGFQDNPEKVTEREEANAPSSQAQQDKQPAADTTSDKSAESHQIKAKNEPVPAHTDDSDIQQTRPAPSVSPELSDHKSAQLKDEPIETVPAEAETEKPTPATASAIEEHLTQHEEVAHDSQTIPESKATEIREKEIARLDRSTVQSIPEQTSKMIHSFRTREWAKHLADAEMPDPEPLQFDSESEEDPATKDETVAPIDVDGLLQTALNAQPPPAVNSPPETEQSDRQSRISAVSSPEIPGSKKRHSMRNLLGARSPNSSSRNVSSPAMSPLEPEDSHAPMRSSSTPHLTITSPGEINEAKESPRWSGPPPLLAVRENMVRNRMSSTSLRYDPWAGRNQSRHSVASPDLVMSPPLSIPDEKDEESEQSSRHDEDDLPLSKRRIMLQRHSMQSPSEASIHSSESPRSPRSPQYTTADDGRSASRMAAWRQSVREDLSQRRNPLALNTSSPGSPTPDRPQSLWGSVQQMRDASSTQVGNAIAHGMQRGNMTDLHRQAMRRMQASANRNPSDLPLRRGGAPVEATSSLTRAQRRQCVPLSGPSSFPAILRPPAVRLANPVNHVPRVTPITVPANPSDESLPIASPLLSIPEQRRSRLTPSPNSLLVERSQGETESGRTSIALPPRHRRSDPVSPTVMAAVFAGSAAREVENLRPPEEVHLAQDGTRRRDHDLPRHAQSQTSLRSQSQIASVPSHTGQPPADIAEELAWGPAHPCYPHLNPHVPIGSQEYLTTRVIRIRRDWMIKGDLAPTFSNLYPEILDPLLSEQEFRKVIATVNDGVVKAFDPYSLRNWFDGAMGLLTGWVWDDIHASGIKSQLQHVETWLEKWNREVGSKDGVHIWSLRRTAYMSIDIQIPDPKVGIVPSEAPSLPNTRPSTGVGPGN</sequence>
<feature type="region of interest" description="Disordered" evidence="5">
    <location>
        <begin position="1017"/>
        <end position="1037"/>
    </location>
</feature>
<feature type="region of interest" description="Disordered" evidence="5">
    <location>
        <begin position="491"/>
        <end position="651"/>
    </location>
</feature>
<feature type="compositionally biased region" description="Polar residues" evidence="5">
    <location>
        <begin position="492"/>
        <end position="502"/>
    </location>
</feature>
<comment type="subcellular location">
    <subcellularLocation>
        <location evidence="1">Membrane</location>
        <topology evidence="1">Multi-pass membrane protein</topology>
    </subcellularLocation>
</comment>
<keyword evidence="4 6" id="KW-0472">Membrane</keyword>
<feature type="region of interest" description="Disordered" evidence="5">
    <location>
        <begin position="1164"/>
        <end position="1216"/>
    </location>
</feature>
<feature type="compositionally biased region" description="Basic and acidic residues" evidence="5">
    <location>
        <begin position="593"/>
        <end position="605"/>
    </location>
</feature>
<feature type="domain" description="TM7S3/TM198-like" evidence="8">
    <location>
        <begin position="66"/>
        <end position="264"/>
    </location>
</feature>
<feature type="compositionally biased region" description="Low complexity" evidence="5">
    <location>
        <begin position="912"/>
        <end position="930"/>
    </location>
</feature>
<dbReference type="EMBL" id="JAPQKO010000001">
    <property type="protein sequence ID" value="KAJ5182879.1"/>
    <property type="molecule type" value="Genomic_DNA"/>
</dbReference>
<dbReference type="PANTHER" id="PTHR39469">
    <property type="entry name" value="CHROMOSOME 1, WHOLE GENOME SHOTGUN SEQUENCE"/>
    <property type="match status" value="1"/>
</dbReference>
<feature type="compositionally biased region" description="Polar residues" evidence="5">
    <location>
        <begin position="393"/>
        <end position="414"/>
    </location>
</feature>
<feature type="compositionally biased region" description="Low complexity" evidence="5">
    <location>
        <begin position="27"/>
        <end position="58"/>
    </location>
</feature>
<evidence type="ECO:0000256" key="1">
    <source>
        <dbReference type="ARBA" id="ARBA00004141"/>
    </source>
</evidence>
<feature type="region of interest" description="Disordered" evidence="5">
    <location>
        <begin position="1379"/>
        <end position="1398"/>
    </location>
</feature>
<accession>A0A9W9IPN8</accession>
<dbReference type="OrthoDB" id="5377273at2759"/>
<reference evidence="9" key="1">
    <citation type="submission" date="2022-11" db="EMBL/GenBank/DDBJ databases">
        <authorList>
            <person name="Petersen C."/>
        </authorList>
    </citation>
    <scope>NUCLEOTIDE SEQUENCE</scope>
    <source>
        <strain evidence="9">IBT 21917</strain>
    </source>
</reference>
<feature type="compositionally biased region" description="Polar residues" evidence="5">
    <location>
        <begin position="538"/>
        <end position="553"/>
    </location>
</feature>
<organism evidence="9 10">
    <name type="scientific">Penicillium capsulatum</name>
    <dbReference type="NCBI Taxonomy" id="69766"/>
    <lineage>
        <taxon>Eukaryota</taxon>
        <taxon>Fungi</taxon>
        <taxon>Dikarya</taxon>
        <taxon>Ascomycota</taxon>
        <taxon>Pezizomycotina</taxon>
        <taxon>Eurotiomycetes</taxon>
        <taxon>Eurotiomycetidae</taxon>
        <taxon>Eurotiales</taxon>
        <taxon>Aspergillaceae</taxon>
        <taxon>Penicillium</taxon>
    </lineage>
</organism>
<name>A0A9W9IPN8_9EURO</name>
<feature type="domain" description="Golgin subfamily A member 7/ERF4" evidence="7">
    <location>
        <begin position="1251"/>
        <end position="1367"/>
    </location>
</feature>
<feature type="compositionally biased region" description="Acidic residues" evidence="5">
    <location>
        <begin position="375"/>
        <end position="384"/>
    </location>
</feature>